<keyword evidence="1" id="KW-0969">Cilium</keyword>
<comment type="caution">
    <text evidence="1">The sequence shown here is derived from an EMBL/GenBank/DDBJ whole genome shotgun (WGS) entry which is preliminary data.</text>
</comment>
<keyword evidence="1" id="KW-0282">Flagellum</keyword>
<evidence type="ECO:0000313" key="2">
    <source>
        <dbReference type="Proteomes" id="UP000253490"/>
    </source>
</evidence>
<dbReference type="EMBL" id="QNRX01000001">
    <property type="protein sequence ID" value="RBP70101.1"/>
    <property type="molecule type" value="Genomic_DNA"/>
</dbReference>
<dbReference type="NCBIfam" id="TIGR02530">
    <property type="entry name" value="flg_new"/>
    <property type="match status" value="1"/>
</dbReference>
<dbReference type="OrthoDB" id="165650at2"/>
<dbReference type="InterPro" id="IPR013367">
    <property type="entry name" value="Flagellar_put"/>
</dbReference>
<dbReference type="RefSeq" id="WP_113919310.1">
    <property type="nucleotide sequence ID" value="NZ_CALNCS010000100.1"/>
</dbReference>
<evidence type="ECO:0000313" key="1">
    <source>
        <dbReference type="EMBL" id="RBP70101.1"/>
    </source>
</evidence>
<organism evidence="1 2">
    <name type="scientific">Alkalibaculum bacchi</name>
    <dbReference type="NCBI Taxonomy" id="645887"/>
    <lineage>
        <taxon>Bacteria</taxon>
        <taxon>Bacillati</taxon>
        <taxon>Bacillota</taxon>
        <taxon>Clostridia</taxon>
        <taxon>Eubacteriales</taxon>
        <taxon>Eubacteriaceae</taxon>
        <taxon>Alkalibaculum</taxon>
    </lineage>
</organism>
<protein>
    <submittedName>
        <fullName evidence="1">Flagellar operon protein</fullName>
    </submittedName>
</protein>
<accession>A0A366IFG5</accession>
<proteinExistence type="predicted"/>
<dbReference type="AlphaFoldDB" id="A0A366IFG5"/>
<keyword evidence="1" id="KW-0966">Cell projection</keyword>
<gene>
    <name evidence="1" type="ORF">DES36_101155</name>
</gene>
<reference evidence="1 2" key="1">
    <citation type="submission" date="2018-06" db="EMBL/GenBank/DDBJ databases">
        <title>Genomic Encyclopedia of Type Strains, Phase IV (KMG-IV): sequencing the most valuable type-strain genomes for metagenomic binning, comparative biology and taxonomic classification.</title>
        <authorList>
            <person name="Goeker M."/>
        </authorList>
    </citation>
    <scope>NUCLEOTIDE SEQUENCE [LARGE SCALE GENOMIC DNA]</scope>
    <source>
        <strain evidence="1 2">DSM 22112</strain>
    </source>
</reference>
<dbReference type="Proteomes" id="UP000253490">
    <property type="component" value="Unassembled WGS sequence"/>
</dbReference>
<keyword evidence="2" id="KW-1185">Reference proteome</keyword>
<name>A0A366IFG5_9FIRM</name>
<sequence>MSFRIHRGQFIPPIHSTDTKSAKTNSKDFQKVLQDSIGKKEDKIKISAHAQQRINERHISLNDGDLTRLNQAMDTLEKKGAKESLMIYKDMAFIASVSNRTIITAMQNKEMDVVTNIDSAIVVK</sequence>